<keyword evidence="9" id="KW-0170">Cobalt</keyword>
<dbReference type="PANTHER" id="PTHR43808">
    <property type="entry name" value="ACETYLORNITHINE DEACETYLASE"/>
    <property type="match status" value="1"/>
</dbReference>
<evidence type="ECO:0000256" key="9">
    <source>
        <dbReference type="ARBA" id="ARBA00023285"/>
    </source>
</evidence>
<evidence type="ECO:0000313" key="12">
    <source>
        <dbReference type="Proteomes" id="UP000239480"/>
    </source>
</evidence>
<comment type="caution">
    <text evidence="11">The sequence shown here is derived from an EMBL/GenBank/DDBJ whole genome shotgun (WGS) entry which is preliminary data.</text>
</comment>
<dbReference type="Proteomes" id="UP000239480">
    <property type="component" value="Unassembled WGS sequence"/>
</dbReference>
<evidence type="ECO:0000256" key="5">
    <source>
        <dbReference type="ARBA" id="ARBA00022605"/>
    </source>
</evidence>
<evidence type="ECO:0000256" key="2">
    <source>
        <dbReference type="ARBA" id="ARBA00005691"/>
    </source>
</evidence>
<dbReference type="AlphaFoldDB" id="A0A2T0RXP8"/>
<evidence type="ECO:0000256" key="1">
    <source>
        <dbReference type="ARBA" id="ARBA00001947"/>
    </source>
</evidence>
<dbReference type="InterPro" id="IPR010169">
    <property type="entry name" value="AcOrn-deacetyl"/>
</dbReference>
<dbReference type="InterPro" id="IPR050072">
    <property type="entry name" value="Peptidase_M20A"/>
</dbReference>
<dbReference type="InterPro" id="IPR002933">
    <property type="entry name" value="Peptidase_M20"/>
</dbReference>
<dbReference type="SUPFAM" id="SSF55031">
    <property type="entry name" value="Bacterial exopeptidase dimerisation domain"/>
    <property type="match status" value="1"/>
</dbReference>
<dbReference type="GO" id="GO:0008777">
    <property type="term" value="F:acetylornithine deacetylase activity"/>
    <property type="evidence" value="ECO:0007669"/>
    <property type="project" value="TreeGrafter"/>
</dbReference>
<protein>
    <submittedName>
        <fullName evidence="11">Acetylornithine deacetylase</fullName>
    </submittedName>
</protein>
<comment type="cofactor">
    <cofactor evidence="1">
        <name>Zn(2+)</name>
        <dbReference type="ChEBI" id="CHEBI:29105"/>
    </cofactor>
</comment>
<dbReference type="Pfam" id="PF07687">
    <property type="entry name" value="M20_dimer"/>
    <property type="match status" value="1"/>
</dbReference>
<evidence type="ECO:0000256" key="8">
    <source>
        <dbReference type="ARBA" id="ARBA00022833"/>
    </source>
</evidence>
<dbReference type="InterPro" id="IPR001261">
    <property type="entry name" value="ArgE/DapE_CS"/>
</dbReference>
<reference evidence="11 12" key="1">
    <citation type="submission" date="2018-03" db="EMBL/GenBank/DDBJ databases">
        <title>Genomic Encyclopedia of Archaeal and Bacterial Type Strains, Phase II (KMG-II): from individual species to whole genera.</title>
        <authorList>
            <person name="Goeker M."/>
        </authorList>
    </citation>
    <scope>NUCLEOTIDE SEQUENCE [LARGE SCALE GENOMIC DNA]</scope>
    <source>
        <strain evidence="11 12">DSM 29328</strain>
    </source>
</reference>
<dbReference type="PROSITE" id="PS00759">
    <property type="entry name" value="ARGE_DAPE_CPG2_2"/>
    <property type="match status" value="1"/>
</dbReference>
<evidence type="ECO:0000313" key="11">
    <source>
        <dbReference type="EMBL" id="PRY25955.1"/>
    </source>
</evidence>
<accession>A0A2T0RXP8</accession>
<name>A0A2T0RXP8_9RHOB</name>
<evidence type="ECO:0000256" key="4">
    <source>
        <dbReference type="ARBA" id="ARBA00022571"/>
    </source>
</evidence>
<dbReference type="CDD" id="cd03894">
    <property type="entry name" value="M20_ArgE"/>
    <property type="match status" value="1"/>
</dbReference>
<dbReference type="PANTHER" id="PTHR43808:SF31">
    <property type="entry name" value="N-ACETYL-L-CITRULLINE DEACETYLASE"/>
    <property type="match status" value="1"/>
</dbReference>
<keyword evidence="6" id="KW-0479">Metal-binding</keyword>
<gene>
    <name evidence="11" type="ORF">CLV78_10146</name>
</gene>
<sequence>MTETLAWETFRATDFARSPAFLQGNRLQCGQIGLTSALARSTVPSVPPKKPAAVNLLMRPPVTDLPATASPRDILARLVAFDTVSTNANLPLLQWSADWLAQSGVDAVVVEGGDPGKGGLYAHVGPRVDGGVLLSGHTDVVPVEGQSWDSDPFVLTEKAGRLYGRGTCDMKGFDALALWAIAAAARQGVRRPLQIALTRDEEIGCLGAPELIEAMRDAGLPKASAAIIGEPSEMRVVTGHKGNLGYLVKARGFEVHSSLMHTGVSAVMESARLIAWAHACNAENAVAPRSEVAALFDPPWTTLHAGTFQGGTAGNITALDAEFLFDFRFVPGDDIPTWIDRFMSRIAQIEAEMQAIRPGTGFTCEEQFNVPPLKPEVDGEAEALARRLTGDNGTHVVAYATEGGQYQDGGYSAVICGPGNIAQAHQPNEYLEISELERGEVFMRDLLKTLG</sequence>
<comment type="similarity">
    <text evidence="2">Belongs to the peptidase M20A family. ArgE subfamily.</text>
</comment>
<evidence type="ECO:0000256" key="6">
    <source>
        <dbReference type="ARBA" id="ARBA00022723"/>
    </source>
</evidence>
<dbReference type="EMBL" id="PVTD01000001">
    <property type="protein sequence ID" value="PRY25955.1"/>
    <property type="molecule type" value="Genomic_DNA"/>
</dbReference>
<keyword evidence="5" id="KW-0028">Amino-acid biosynthesis</keyword>
<evidence type="ECO:0000259" key="10">
    <source>
        <dbReference type="Pfam" id="PF07687"/>
    </source>
</evidence>
<dbReference type="SUPFAM" id="SSF53187">
    <property type="entry name" value="Zn-dependent exopeptidases"/>
    <property type="match status" value="1"/>
</dbReference>
<keyword evidence="8" id="KW-0862">Zinc</keyword>
<dbReference type="InterPro" id="IPR036264">
    <property type="entry name" value="Bact_exopeptidase_dim_dom"/>
</dbReference>
<organism evidence="11 12">
    <name type="scientific">Aliiruegeria haliotis</name>
    <dbReference type="NCBI Taxonomy" id="1280846"/>
    <lineage>
        <taxon>Bacteria</taxon>
        <taxon>Pseudomonadati</taxon>
        <taxon>Pseudomonadota</taxon>
        <taxon>Alphaproteobacteria</taxon>
        <taxon>Rhodobacterales</taxon>
        <taxon>Roseobacteraceae</taxon>
        <taxon>Aliiruegeria</taxon>
    </lineage>
</organism>
<dbReference type="Gene3D" id="3.40.630.10">
    <property type="entry name" value="Zn peptidases"/>
    <property type="match status" value="1"/>
</dbReference>
<keyword evidence="3" id="KW-0963">Cytoplasm</keyword>
<dbReference type="InterPro" id="IPR011650">
    <property type="entry name" value="Peptidase_M20_dimer"/>
</dbReference>
<dbReference type="NCBIfam" id="NF005710">
    <property type="entry name" value="PRK07522.1"/>
    <property type="match status" value="1"/>
</dbReference>
<feature type="domain" description="Peptidase M20 dimerisation" evidence="10">
    <location>
        <begin position="238"/>
        <end position="350"/>
    </location>
</feature>
<dbReference type="PROSITE" id="PS00758">
    <property type="entry name" value="ARGE_DAPE_CPG2_1"/>
    <property type="match status" value="1"/>
</dbReference>
<keyword evidence="12" id="KW-1185">Reference proteome</keyword>
<evidence type="ECO:0000256" key="7">
    <source>
        <dbReference type="ARBA" id="ARBA00022801"/>
    </source>
</evidence>
<proteinExistence type="inferred from homology"/>
<keyword evidence="7" id="KW-0378">Hydrolase</keyword>
<dbReference type="GO" id="GO:0006526">
    <property type="term" value="P:L-arginine biosynthetic process"/>
    <property type="evidence" value="ECO:0007669"/>
    <property type="project" value="UniProtKB-KW"/>
</dbReference>
<evidence type="ECO:0000256" key="3">
    <source>
        <dbReference type="ARBA" id="ARBA00022490"/>
    </source>
</evidence>
<keyword evidence="4" id="KW-0055">Arginine biosynthesis</keyword>
<dbReference type="NCBIfam" id="TIGR01892">
    <property type="entry name" value="AcOrn-deacetyl"/>
    <property type="match status" value="1"/>
</dbReference>
<dbReference type="GO" id="GO:0046872">
    <property type="term" value="F:metal ion binding"/>
    <property type="evidence" value="ECO:0007669"/>
    <property type="project" value="UniProtKB-KW"/>
</dbReference>
<dbReference type="Pfam" id="PF01546">
    <property type="entry name" value="Peptidase_M20"/>
    <property type="match status" value="1"/>
</dbReference>
<dbReference type="Gene3D" id="3.30.70.360">
    <property type="match status" value="1"/>
</dbReference>